<dbReference type="AlphaFoldDB" id="A0AAW4BQ58"/>
<gene>
    <name evidence="1" type="ORF">ERJ77_29215</name>
</gene>
<feature type="non-terminal residue" evidence="1">
    <location>
        <position position="1"/>
    </location>
</feature>
<comment type="caution">
    <text evidence="1">The sequence shown here is derived from an EMBL/GenBank/DDBJ whole genome shotgun (WGS) entry which is preliminary data.</text>
</comment>
<evidence type="ECO:0000313" key="1">
    <source>
        <dbReference type="EMBL" id="MBF4438497.1"/>
    </source>
</evidence>
<protein>
    <submittedName>
        <fullName evidence="1">Uncharacterized protein</fullName>
    </submittedName>
</protein>
<proteinExistence type="predicted"/>
<reference evidence="1" key="1">
    <citation type="journal article" date="2021" name="PeerJ">
        <title>Analysis of 44 Vibrio anguillarum genomes reveals high genetic diversity.</title>
        <authorList>
            <person name="Hansen M.J."/>
            <person name="Dalsgaard I."/>
        </authorList>
    </citation>
    <scope>NUCLEOTIDE SEQUENCE</scope>
    <source>
        <strain evidence="1">850617-1/1</strain>
    </source>
</reference>
<accession>A0AAW4BQ58</accession>
<dbReference type="Proteomes" id="UP000786185">
    <property type="component" value="Unassembled WGS sequence"/>
</dbReference>
<dbReference type="EMBL" id="SCLC01002171">
    <property type="protein sequence ID" value="MBF4438497.1"/>
    <property type="molecule type" value="Genomic_DNA"/>
</dbReference>
<evidence type="ECO:0000313" key="2">
    <source>
        <dbReference type="Proteomes" id="UP000786185"/>
    </source>
</evidence>
<organism evidence="1 2">
    <name type="scientific">Vibrio anguillarum</name>
    <name type="common">Listonella anguillarum</name>
    <dbReference type="NCBI Taxonomy" id="55601"/>
    <lineage>
        <taxon>Bacteria</taxon>
        <taxon>Pseudomonadati</taxon>
        <taxon>Pseudomonadota</taxon>
        <taxon>Gammaproteobacteria</taxon>
        <taxon>Vibrionales</taxon>
        <taxon>Vibrionaceae</taxon>
        <taxon>Vibrio</taxon>
    </lineage>
</organism>
<name>A0AAW4BQ58_VIBAN</name>
<sequence>YSSYVLTWVIHRVAKIRPQDLKAMFSVNDKNEQERLMETINKLDKHYSLYIDGAKKIVKMRDRAFWELM</sequence>